<reference evidence="13" key="1">
    <citation type="submission" date="2016-02" db="EMBL/GenBank/DDBJ databases">
        <title>RNAseq analyses of the midgut from blood- or serum-fed Ixodes ricinus ticks.</title>
        <authorList>
            <person name="Perner J."/>
            <person name="Provaznik J."/>
            <person name="Schrenkova J."/>
            <person name="Urbanova V."/>
            <person name="Ribeiro J.M."/>
            <person name="Kopacek P."/>
        </authorList>
    </citation>
    <scope>NUCLEOTIDE SEQUENCE</scope>
    <source>
        <tissue evidence="13">Gut</tissue>
    </source>
</reference>
<dbReference type="InterPro" id="IPR013087">
    <property type="entry name" value="Znf_C2H2_type"/>
</dbReference>
<feature type="compositionally biased region" description="Basic and acidic residues" evidence="11">
    <location>
        <begin position="1"/>
        <end position="20"/>
    </location>
</feature>
<comment type="subcellular location">
    <subcellularLocation>
        <location evidence="1">Nucleus</location>
    </subcellularLocation>
</comment>
<feature type="region of interest" description="Disordered" evidence="11">
    <location>
        <begin position="1"/>
        <end position="38"/>
    </location>
</feature>
<evidence type="ECO:0000256" key="5">
    <source>
        <dbReference type="ARBA" id="ARBA00022833"/>
    </source>
</evidence>
<keyword evidence="4 10" id="KW-0863">Zinc-finger</keyword>
<dbReference type="SMART" id="SM00355">
    <property type="entry name" value="ZnF_C2H2"/>
    <property type="match status" value="3"/>
</dbReference>
<proteinExistence type="evidence at transcript level"/>
<dbReference type="GO" id="GO:0008270">
    <property type="term" value="F:zinc ion binding"/>
    <property type="evidence" value="ECO:0007669"/>
    <property type="project" value="UniProtKB-KW"/>
</dbReference>
<evidence type="ECO:0000313" key="13">
    <source>
        <dbReference type="EMBL" id="JAP72321.1"/>
    </source>
</evidence>
<keyword evidence="6" id="KW-0805">Transcription regulation</keyword>
<dbReference type="InterPro" id="IPR036236">
    <property type="entry name" value="Znf_C2H2_sf"/>
</dbReference>
<dbReference type="PROSITE" id="PS00028">
    <property type="entry name" value="ZINC_FINGER_C2H2_1"/>
    <property type="match status" value="2"/>
</dbReference>
<keyword evidence="2" id="KW-0479">Metal-binding</keyword>
<keyword evidence="7 13" id="KW-0238">DNA-binding</keyword>
<dbReference type="FunFam" id="3.30.160.60:FF:001004">
    <property type="entry name" value="Zinc finger protein 426"/>
    <property type="match status" value="1"/>
</dbReference>
<accession>A0A131Y351</accession>
<dbReference type="PROSITE" id="PS50157">
    <property type="entry name" value="ZINC_FINGER_C2H2_2"/>
    <property type="match status" value="2"/>
</dbReference>
<feature type="domain" description="C2H2-type" evidence="12">
    <location>
        <begin position="173"/>
        <end position="200"/>
    </location>
</feature>
<evidence type="ECO:0000256" key="2">
    <source>
        <dbReference type="ARBA" id="ARBA00022723"/>
    </source>
</evidence>
<dbReference type="InterPro" id="IPR050636">
    <property type="entry name" value="C2H2-ZF_domain-containing"/>
</dbReference>
<keyword evidence="9" id="KW-0539">Nucleus</keyword>
<evidence type="ECO:0000256" key="10">
    <source>
        <dbReference type="PROSITE-ProRule" id="PRU00042"/>
    </source>
</evidence>
<evidence type="ECO:0000256" key="6">
    <source>
        <dbReference type="ARBA" id="ARBA00023015"/>
    </source>
</evidence>
<feature type="domain" description="C2H2-type" evidence="12">
    <location>
        <begin position="229"/>
        <end position="256"/>
    </location>
</feature>
<sequence length="258" mass="29346">MSEGAKKPRQPRAEYNKAYRDQMSVEAKKRRSEKAKVYRQRKNIAKLLQQLQAAPQATREPHQDYSKTDSKSADLEGSCFLLNAAGDFWFKCCFCTYITRDQRGILDHLVAHGDAQQIEPQHSPKLSSGVEDFSNHKVQASKPPTKDQLHPLTFSKSSDAARRVGKQLGEKLYKCQQCSQAFALCGALLYHTQMHASSNKFKRARCPKSFVGNIECANQWQIQTGEKPYRCRQCPRVFSQEGHLTCHARTHSKQGLLM</sequence>
<keyword evidence="8" id="KW-0804">Transcription</keyword>
<evidence type="ECO:0000259" key="12">
    <source>
        <dbReference type="PROSITE" id="PS50157"/>
    </source>
</evidence>
<evidence type="ECO:0000256" key="7">
    <source>
        <dbReference type="ARBA" id="ARBA00023125"/>
    </source>
</evidence>
<keyword evidence="13" id="KW-0371">Homeobox</keyword>
<organism evidence="13">
    <name type="scientific">Ixodes ricinus</name>
    <name type="common">Common tick</name>
    <name type="synonym">Acarus ricinus</name>
    <dbReference type="NCBI Taxonomy" id="34613"/>
    <lineage>
        <taxon>Eukaryota</taxon>
        <taxon>Metazoa</taxon>
        <taxon>Ecdysozoa</taxon>
        <taxon>Arthropoda</taxon>
        <taxon>Chelicerata</taxon>
        <taxon>Arachnida</taxon>
        <taxon>Acari</taxon>
        <taxon>Parasitiformes</taxon>
        <taxon>Ixodida</taxon>
        <taxon>Ixodoidea</taxon>
        <taxon>Ixodidae</taxon>
        <taxon>Ixodinae</taxon>
        <taxon>Ixodes</taxon>
    </lineage>
</organism>
<evidence type="ECO:0000256" key="3">
    <source>
        <dbReference type="ARBA" id="ARBA00022737"/>
    </source>
</evidence>
<dbReference type="SUPFAM" id="SSF57667">
    <property type="entry name" value="beta-beta-alpha zinc fingers"/>
    <property type="match status" value="2"/>
</dbReference>
<protein>
    <submittedName>
        <fullName evidence="13">Putative homeobox transcription factor sip1</fullName>
    </submittedName>
</protein>
<evidence type="ECO:0000256" key="11">
    <source>
        <dbReference type="SAM" id="MobiDB-lite"/>
    </source>
</evidence>
<keyword evidence="3" id="KW-0677">Repeat</keyword>
<feature type="region of interest" description="Disordered" evidence="11">
    <location>
        <begin position="51"/>
        <end position="71"/>
    </location>
</feature>
<evidence type="ECO:0000256" key="1">
    <source>
        <dbReference type="ARBA" id="ARBA00004123"/>
    </source>
</evidence>
<evidence type="ECO:0000256" key="8">
    <source>
        <dbReference type="ARBA" id="ARBA00023163"/>
    </source>
</evidence>
<dbReference type="GO" id="GO:0003677">
    <property type="term" value="F:DNA binding"/>
    <property type="evidence" value="ECO:0007669"/>
    <property type="project" value="UniProtKB-KW"/>
</dbReference>
<dbReference type="Gene3D" id="3.30.160.60">
    <property type="entry name" value="Classic Zinc Finger"/>
    <property type="match status" value="2"/>
</dbReference>
<dbReference type="AlphaFoldDB" id="A0A131Y351"/>
<evidence type="ECO:0000256" key="4">
    <source>
        <dbReference type="ARBA" id="ARBA00022771"/>
    </source>
</evidence>
<dbReference type="PANTHER" id="PTHR47772">
    <property type="entry name" value="ZINC FINGER PROTEIN 200"/>
    <property type="match status" value="1"/>
</dbReference>
<keyword evidence="5" id="KW-0862">Zinc</keyword>
<dbReference type="EMBL" id="GEFM01003475">
    <property type="protein sequence ID" value="JAP72321.1"/>
    <property type="molecule type" value="mRNA"/>
</dbReference>
<dbReference type="GO" id="GO:0005634">
    <property type="term" value="C:nucleus"/>
    <property type="evidence" value="ECO:0007669"/>
    <property type="project" value="UniProtKB-SubCell"/>
</dbReference>
<name>A0A131Y351_IXORI</name>
<feature type="compositionally biased region" description="Basic and acidic residues" evidence="11">
    <location>
        <begin position="59"/>
        <end position="71"/>
    </location>
</feature>
<feature type="compositionally biased region" description="Basic residues" evidence="11">
    <location>
        <begin position="28"/>
        <end position="38"/>
    </location>
</feature>
<dbReference type="PANTHER" id="PTHR47772:SF13">
    <property type="entry name" value="GASTRULA ZINC FINGER PROTEIN XLCGF49.1-LIKE-RELATED"/>
    <property type="match status" value="1"/>
</dbReference>
<evidence type="ECO:0000256" key="9">
    <source>
        <dbReference type="ARBA" id="ARBA00023242"/>
    </source>
</evidence>